<feature type="region of interest" description="Disordered" evidence="1">
    <location>
        <begin position="150"/>
        <end position="182"/>
    </location>
</feature>
<evidence type="ECO:0000256" key="1">
    <source>
        <dbReference type="SAM" id="MobiDB-lite"/>
    </source>
</evidence>
<evidence type="ECO:0000313" key="2">
    <source>
        <dbReference type="EMBL" id="KKB11256.1"/>
    </source>
</evidence>
<dbReference type="Pfam" id="PF02620">
    <property type="entry name" value="YceD"/>
    <property type="match status" value="1"/>
</dbReference>
<feature type="compositionally biased region" description="Acidic residues" evidence="1">
    <location>
        <begin position="157"/>
        <end position="166"/>
    </location>
</feature>
<dbReference type="STRING" id="443610.VE25_13080"/>
<dbReference type="Proteomes" id="UP000033632">
    <property type="component" value="Unassembled WGS sequence"/>
</dbReference>
<evidence type="ECO:0000313" key="3">
    <source>
        <dbReference type="Proteomes" id="UP000033632"/>
    </source>
</evidence>
<dbReference type="EMBL" id="JZEX01000119">
    <property type="protein sequence ID" value="KKB11256.1"/>
    <property type="molecule type" value="Genomic_DNA"/>
</dbReference>
<dbReference type="OrthoDB" id="8443793at2"/>
<proteinExistence type="predicted"/>
<dbReference type="RefSeq" id="WP_046109081.1">
    <property type="nucleotide sequence ID" value="NZ_JZEX01000119.1"/>
</dbReference>
<dbReference type="InterPro" id="IPR003772">
    <property type="entry name" value="YceD"/>
</dbReference>
<keyword evidence="3" id="KW-1185">Reference proteome</keyword>
<feature type="compositionally biased region" description="Basic and acidic residues" evidence="1">
    <location>
        <begin position="171"/>
        <end position="182"/>
    </location>
</feature>
<dbReference type="PATRIC" id="fig|443610.3.peg.857"/>
<evidence type="ECO:0008006" key="4">
    <source>
        <dbReference type="Google" id="ProtNLM"/>
    </source>
</evidence>
<reference evidence="2 3" key="1">
    <citation type="submission" date="2015-03" db="EMBL/GenBank/DDBJ databases">
        <authorList>
            <person name="Hassan Y.I."/>
            <person name="Lepp D."/>
            <person name="Li X.-Z."/>
            <person name="Zhou T."/>
        </authorList>
    </citation>
    <scope>NUCLEOTIDE SEQUENCE [LARGE SCALE GENOMIC DNA]</scope>
    <source>
        <strain evidence="2 3">BD-c194</strain>
    </source>
</reference>
<sequence>MSRPSPLLPDALVRIDQISATGRQIEVEADAEALARLTERLKVSALERLSARLTATRFRGGVRVVGRLQGRVVQPCVITAEPVTQEIDEPVDRVFLPASQRAHEPEPGSEIFVELEGEDPPDYIDGPDLDLAELLVETLALAIDPYPRAPGASLDTLELDDGDVEESPFARLKDLKPRSDGR</sequence>
<accession>A0A0F5FQX4</accession>
<dbReference type="AlphaFoldDB" id="A0A0F5FQX4"/>
<organism evidence="2 3">
    <name type="scientific">Devosia geojensis</name>
    <dbReference type="NCBI Taxonomy" id="443610"/>
    <lineage>
        <taxon>Bacteria</taxon>
        <taxon>Pseudomonadati</taxon>
        <taxon>Pseudomonadota</taxon>
        <taxon>Alphaproteobacteria</taxon>
        <taxon>Hyphomicrobiales</taxon>
        <taxon>Devosiaceae</taxon>
        <taxon>Devosia</taxon>
    </lineage>
</organism>
<comment type="caution">
    <text evidence="2">The sequence shown here is derived from an EMBL/GenBank/DDBJ whole genome shotgun (WGS) entry which is preliminary data.</text>
</comment>
<protein>
    <recommendedName>
        <fullName evidence="4">Phosphodiesterase</fullName>
    </recommendedName>
</protein>
<gene>
    <name evidence="2" type="ORF">VE25_13080</name>
</gene>
<name>A0A0F5FQX4_9HYPH</name>